<gene>
    <name evidence="2" type="ORF">PFICI_06175</name>
</gene>
<evidence type="ECO:0000313" key="3">
    <source>
        <dbReference type="Proteomes" id="UP000030651"/>
    </source>
</evidence>
<dbReference type="KEGG" id="pfy:PFICI_06175"/>
<dbReference type="GeneID" id="19271188"/>
<protein>
    <recommendedName>
        <fullName evidence="1">Heterokaryon incompatibility domain-containing protein</fullName>
    </recommendedName>
</protein>
<organism evidence="2 3">
    <name type="scientific">Pestalotiopsis fici (strain W106-1 / CGMCC3.15140)</name>
    <dbReference type="NCBI Taxonomy" id="1229662"/>
    <lineage>
        <taxon>Eukaryota</taxon>
        <taxon>Fungi</taxon>
        <taxon>Dikarya</taxon>
        <taxon>Ascomycota</taxon>
        <taxon>Pezizomycotina</taxon>
        <taxon>Sordariomycetes</taxon>
        <taxon>Xylariomycetidae</taxon>
        <taxon>Amphisphaeriales</taxon>
        <taxon>Sporocadaceae</taxon>
        <taxon>Pestalotiopsis</taxon>
    </lineage>
</organism>
<dbReference type="HOGENOM" id="CLU_004184_7_4_1"/>
<dbReference type="InterPro" id="IPR052895">
    <property type="entry name" value="HetReg/Transcr_Mod"/>
</dbReference>
<dbReference type="Pfam" id="PF06985">
    <property type="entry name" value="HET"/>
    <property type="match status" value="1"/>
</dbReference>
<name>W3X4X4_PESFW</name>
<dbReference type="InterPro" id="IPR010730">
    <property type="entry name" value="HET"/>
</dbReference>
<dbReference type="InParanoid" id="W3X4X4"/>
<evidence type="ECO:0000313" key="2">
    <source>
        <dbReference type="EMBL" id="ETS81173.1"/>
    </source>
</evidence>
<dbReference type="OMA" id="PSANCIH"/>
<dbReference type="AlphaFoldDB" id="W3X4X4"/>
<accession>W3X4X4</accession>
<dbReference type="PANTHER" id="PTHR24148:SF64">
    <property type="entry name" value="HETEROKARYON INCOMPATIBILITY DOMAIN-CONTAINING PROTEIN"/>
    <property type="match status" value="1"/>
</dbReference>
<dbReference type="PANTHER" id="PTHR24148">
    <property type="entry name" value="ANKYRIN REPEAT DOMAIN-CONTAINING PROTEIN 39 HOMOLOG-RELATED"/>
    <property type="match status" value="1"/>
</dbReference>
<dbReference type="EMBL" id="KI912112">
    <property type="protein sequence ID" value="ETS81173.1"/>
    <property type="molecule type" value="Genomic_DNA"/>
</dbReference>
<dbReference type="Proteomes" id="UP000030651">
    <property type="component" value="Unassembled WGS sequence"/>
</dbReference>
<keyword evidence="3" id="KW-1185">Reference proteome</keyword>
<feature type="domain" description="Heterokaryon incompatibility" evidence="1">
    <location>
        <begin position="61"/>
        <end position="241"/>
    </location>
</feature>
<reference evidence="3" key="1">
    <citation type="journal article" date="2015" name="BMC Genomics">
        <title>Genomic and transcriptomic analysis of the endophytic fungus Pestalotiopsis fici reveals its lifestyle and high potential for synthesis of natural products.</title>
        <authorList>
            <person name="Wang X."/>
            <person name="Zhang X."/>
            <person name="Liu L."/>
            <person name="Xiang M."/>
            <person name="Wang W."/>
            <person name="Sun X."/>
            <person name="Che Y."/>
            <person name="Guo L."/>
            <person name="Liu G."/>
            <person name="Guo L."/>
            <person name="Wang C."/>
            <person name="Yin W.B."/>
            <person name="Stadler M."/>
            <person name="Zhang X."/>
            <person name="Liu X."/>
        </authorList>
    </citation>
    <scope>NUCLEOTIDE SEQUENCE [LARGE SCALE GENOMIC DNA]</scope>
    <source>
        <strain evidence="3">W106-1 / CGMCC3.15140</strain>
    </source>
</reference>
<sequence>MQKFAYPPLPSNGKIYIRLVRLYPGTFDEDVCITMRHEIFADKTADLSNSALGRRSDRPIYEAISYAWDKGDLRPAHISVRYAKECRDESPNAVVSDLTTAAPVDGWLPLGPNALSALRHFRFTDRPRDLWIDSMCIDQGDSIDKGRQVAMMGEIYARAKAVLVWLGEAAQDSDLAMTCMEDVGTQVRFEKSSRSILATPDCRDNSLLDRSIPVPFSVDEMRAVYHLLNRRWFERLWVRQEITLADQKTATIACGCKKMLWKTFYNVWGLLQRKAWPQQFELSNKLTFRLSNLRGFLYQSRYINLPNIRFNLGLAGCNDPRDRIYSVRALLPRNIQEHIKPDYTLPVPAIYRAATIAYMHEMKDVDFLSQCRLPNRLPCCPSWVPDWTDIRPILEEPWPLRFQIASGFLSTQYTEPKSDSLDVHGVFVAKVAAVTKPNIDGYFDVNWARIREVLRQEPRSLDDPCPGSSMTIGDAYTRVLCSNRFAENCFDPSTLHWPRYEVAKRRLSELHRATKSNNQDVSEALVYNRAKDATLLNRITSECLGRQLLWTEDDLLGLGSLDAQPGDHIWAVLGSRELLVLRPKSSEMKVSSLQDKTPIYQAGGGCTLFGHFEGEAVLGPVPNNIKIMKHRAGAMIFENTATGDQTLLDPRLNSLGVDLTALSAKLEKQQQENALDEPHPWLEITDIDYLRARLKHMGPKLQDLHIV</sequence>
<dbReference type="eggNOG" id="ENOG502SHD2">
    <property type="taxonomic scope" value="Eukaryota"/>
</dbReference>
<evidence type="ECO:0000259" key="1">
    <source>
        <dbReference type="Pfam" id="PF06985"/>
    </source>
</evidence>
<dbReference type="STRING" id="1229662.W3X4X4"/>
<proteinExistence type="predicted"/>
<dbReference type="RefSeq" id="XP_007832947.1">
    <property type="nucleotide sequence ID" value="XM_007834756.1"/>
</dbReference>
<dbReference type="OrthoDB" id="3553147at2759"/>